<dbReference type="EMBL" id="JAPEVB010000001">
    <property type="protein sequence ID" value="KAJ4397185.1"/>
    <property type="molecule type" value="Genomic_DNA"/>
</dbReference>
<evidence type="ECO:0000256" key="1">
    <source>
        <dbReference type="ARBA" id="ARBA00010617"/>
    </source>
</evidence>
<evidence type="ECO:0000256" key="5">
    <source>
        <dbReference type="ARBA" id="ARBA00023004"/>
    </source>
</evidence>
<dbReference type="GO" id="GO:0016705">
    <property type="term" value="F:oxidoreductase activity, acting on paired donors, with incorporation or reduction of molecular oxygen"/>
    <property type="evidence" value="ECO:0007669"/>
    <property type="project" value="InterPro"/>
</dbReference>
<dbReference type="PRINTS" id="PR00385">
    <property type="entry name" value="P450"/>
</dbReference>
<proteinExistence type="inferred from homology"/>
<dbReference type="InterPro" id="IPR002401">
    <property type="entry name" value="Cyt_P450_E_grp-I"/>
</dbReference>
<dbReference type="InterPro" id="IPR050196">
    <property type="entry name" value="Cytochrome_P450_Monoox"/>
</dbReference>
<dbReference type="SUPFAM" id="SSF48264">
    <property type="entry name" value="Cytochrome P450"/>
    <property type="match status" value="1"/>
</dbReference>
<keyword evidence="6" id="KW-0503">Monooxygenase</keyword>
<evidence type="ECO:0000256" key="4">
    <source>
        <dbReference type="ARBA" id="ARBA00023002"/>
    </source>
</evidence>
<dbReference type="GO" id="GO:0020037">
    <property type="term" value="F:heme binding"/>
    <property type="evidence" value="ECO:0007669"/>
    <property type="project" value="InterPro"/>
</dbReference>
<evidence type="ECO:0000313" key="9">
    <source>
        <dbReference type="EMBL" id="KAJ4397185.1"/>
    </source>
</evidence>
<keyword evidence="8" id="KW-0812">Transmembrane</keyword>
<keyword evidence="10" id="KW-1185">Reference proteome</keyword>
<accession>A0A9W8Z3N2</accession>
<comment type="caution">
    <text evidence="9">The sequence shown here is derived from an EMBL/GenBank/DDBJ whole genome shotgun (WGS) entry which is preliminary data.</text>
</comment>
<dbReference type="Gene3D" id="1.10.630.10">
    <property type="entry name" value="Cytochrome P450"/>
    <property type="match status" value="1"/>
</dbReference>
<dbReference type="AlphaFoldDB" id="A0A9W8Z3N2"/>
<organism evidence="9 10">
    <name type="scientific">Gnomoniopsis smithogilvyi</name>
    <dbReference type="NCBI Taxonomy" id="1191159"/>
    <lineage>
        <taxon>Eukaryota</taxon>
        <taxon>Fungi</taxon>
        <taxon>Dikarya</taxon>
        <taxon>Ascomycota</taxon>
        <taxon>Pezizomycotina</taxon>
        <taxon>Sordariomycetes</taxon>
        <taxon>Sordariomycetidae</taxon>
        <taxon>Diaporthales</taxon>
        <taxon>Gnomoniaceae</taxon>
        <taxon>Gnomoniopsis</taxon>
    </lineage>
</organism>
<dbReference type="GO" id="GO:0005506">
    <property type="term" value="F:iron ion binding"/>
    <property type="evidence" value="ECO:0007669"/>
    <property type="project" value="InterPro"/>
</dbReference>
<evidence type="ECO:0000313" key="10">
    <source>
        <dbReference type="Proteomes" id="UP001140453"/>
    </source>
</evidence>
<evidence type="ECO:0000256" key="8">
    <source>
        <dbReference type="SAM" id="Phobius"/>
    </source>
</evidence>
<keyword evidence="5 7" id="KW-0408">Iron</keyword>
<keyword evidence="8" id="KW-0472">Membrane</keyword>
<evidence type="ECO:0000256" key="6">
    <source>
        <dbReference type="ARBA" id="ARBA00023033"/>
    </source>
</evidence>
<dbReference type="PANTHER" id="PTHR24291">
    <property type="entry name" value="CYTOCHROME P450 FAMILY 4"/>
    <property type="match status" value="1"/>
</dbReference>
<dbReference type="Proteomes" id="UP001140453">
    <property type="component" value="Unassembled WGS sequence"/>
</dbReference>
<dbReference type="PANTHER" id="PTHR24291:SF50">
    <property type="entry name" value="BIFUNCTIONAL ALBAFLAVENONE MONOOXYGENASE_TERPENE SYNTHASE"/>
    <property type="match status" value="1"/>
</dbReference>
<keyword evidence="4" id="KW-0560">Oxidoreductase</keyword>
<dbReference type="PRINTS" id="PR00463">
    <property type="entry name" value="EP450I"/>
</dbReference>
<evidence type="ECO:0000256" key="3">
    <source>
        <dbReference type="ARBA" id="ARBA00022723"/>
    </source>
</evidence>
<gene>
    <name evidence="9" type="ORF">N0V93_001409</name>
</gene>
<evidence type="ECO:0000256" key="2">
    <source>
        <dbReference type="ARBA" id="ARBA00022617"/>
    </source>
</evidence>
<dbReference type="InterPro" id="IPR036396">
    <property type="entry name" value="Cyt_P450_sf"/>
</dbReference>
<evidence type="ECO:0000256" key="7">
    <source>
        <dbReference type="PIRSR" id="PIRSR602401-1"/>
    </source>
</evidence>
<sequence>MGLLNTSILVPVALVVGYSIYSAICLLRNYLVARAIGVPVRIIIVDHINPLWILVSQPVVSLLKLLPYGLGDNNITRFNYLGWEYNVRWAAHNEMGDIFMLCSPSRIWLYLGTPELVTAVLKRPNDFTHDSRLTAPLECFGPNIATATGRRWQKMRKLIGSCFTDGNHTIVWQETISQATDMSLYWLSQTSVDTVAHDTRTLFLNVMSRAGFGKSYPFKGYREPQLMLPGTTLSYKEALQTILENSIVIMMLGTRVLSKPWLPAPLRRLHDACAAFQGYLEELYNYEKDSAPKRLSDQNLMTSLVRASQEETTEGLDEHEIYGNMFLFNVGGHDTTTHTFVWVVYFLAAHPEVQEWIHEEILHVLGDRAISEWSYTTDFPRLKRCLCVLLETLRHYSPVGVAKWTDGRTATLEYGTKKLTIPPKTMILPSHACVQTDPKHWGRDSMEWKPTPVRGSFISWADGPRNCPGQKFSQVEAVAALAVLCKDLVVNPVTKRGESLASSRERVAKFIREDTGMILMVQMLHPEGCPLSWVRR</sequence>
<dbReference type="OrthoDB" id="1470350at2759"/>
<feature type="transmembrane region" description="Helical" evidence="8">
    <location>
        <begin position="6"/>
        <end position="27"/>
    </location>
</feature>
<dbReference type="InterPro" id="IPR001128">
    <property type="entry name" value="Cyt_P450"/>
</dbReference>
<comment type="cofactor">
    <cofactor evidence="7">
        <name>heme</name>
        <dbReference type="ChEBI" id="CHEBI:30413"/>
    </cofactor>
</comment>
<protein>
    <recommendedName>
        <fullName evidence="11">Cytochrome P450</fullName>
    </recommendedName>
</protein>
<keyword evidence="2 7" id="KW-0349">Heme</keyword>
<reference evidence="9" key="1">
    <citation type="submission" date="2022-10" db="EMBL/GenBank/DDBJ databases">
        <title>Tapping the CABI collections for fungal endophytes: first genome assemblies for Collariella, Neodidymelliopsis, Ascochyta clinopodiicola, Didymella pomorum, Didymosphaeria variabile, Neocosmospora piperis and Neocucurbitaria cava.</title>
        <authorList>
            <person name="Hill R."/>
        </authorList>
    </citation>
    <scope>NUCLEOTIDE SEQUENCE</scope>
    <source>
        <strain evidence="9">IMI 355082</strain>
    </source>
</reference>
<dbReference type="Pfam" id="PF00067">
    <property type="entry name" value="p450"/>
    <property type="match status" value="1"/>
</dbReference>
<feature type="binding site" description="axial binding residue" evidence="7">
    <location>
        <position position="467"/>
    </location>
    <ligand>
        <name>heme</name>
        <dbReference type="ChEBI" id="CHEBI:30413"/>
    </ligand>
    <ligandPart>
        <name>Fe</name>
        <dbReference type="ChEBI" id="CHEBI:18248"/>
    </ligandPart>
</feature>
<name>A0A9W8Z3N2_9PEZI</name>
<comment type="similarity">
    <text evidence="1">Belongs to the cytochrome P450 family.</text>
</comment>
<dbReference type="GO" id="GO:0004497">
    <property type="term" value="F:monooxygenase activity"/>
    <property type="evidence" value="ECO:0007669"/>
    <property type="project" value="UniProtKB-KW"/>
</dbReference>
<keyword evidence="8" id="KW-1133">Transmembrane helix</keyword>
<keyword evidence="3 7" id="KW-0479">Metal-binding</keyword>
<evidence type="ECO:0008006" key="11">
    <source>
        <dbReference type="Google" id="ProtNLM"/>
    </source>
</evidence>